<evidence type="ECO:0000313" key="3">
    <source>
        <dbReference type="EMBL" id="KAF7187094.1"/>
    </source>
</evidence>
<protein>
    <recommendedName>
        <fullName evidence="5">Zn(2)-C6 fungal-type domain-containing protein</fullName>
    </recommendedName>
</protein>
<dbReference type="GO" id="GO:0000976">
    <property type="term" value="F:transcription cis-regulatory region binding"/>
    <property type="evidence" value="ECO:0007669"/>
    <property type="project" value="TreeGrafter"/>
</dbReference>
<dbReference type="GO" id="GO:0003700">
    <property type="term" value="F:DNA-binding transcription factor activity"/>
    <property type="evidence" value="ECO:0007669"/>
    <property type="project" value="TreeGrafter"/>
</dbReference>
<dbReference type="GO" id="GO:0045944">
    <property type="term" value="P:positive regulation of transcription by RNA polymerase II"/>
    <property type="evidence" value="ECO:0007669"/>
    <property type="project" value="TreeGrafter"/>
</dbReference>
<sequence length="398" mass="44965">MGDQNIPECARCVRAGRFCDRNHERKFRFRHNGTTEAPNSQTTTSSHALSRDARAAELFQHYIHDLAAWYDLSDARQSFQREVPRQALASPLLMNAILAFAAIHISCTGAAAQRRVAERYHSSCIAHLITLEGELPGDERANTLAAVCLLRSYEILAEQYDPNRHLYGAYALASSPSIDFSTPSLNRACFFNYLREDITYSLMFSCCLKIEPETLLREHTASTDQDYLNQISLLLGRTINEVFSDEASEVQILELERELSHWKKSLPSNVRPYLDSTEIAVPGSFPKIYMLSESHVSIMQYNIVTQGLLTFARSRSPEVLEMMNADAMRVCSLAFTSNQPAVLVNSYGPMAYLCTFLKSKVLRDELVVKITASCKRTGWPVSRMIEAWRAAWPQQDSN</sequence>
<dbReference type="OrthoDB" id="407832at2759"/>
<keyword evidence="4" id="KW-1185">Reference proteome</keyword>
<comment type="subcellular location">
    <subcellularLocation>
        <location evidence="1">Nucleus</location>
    </subcellularLocation>
</comment>
<gene>
    <name evidence="3" type="ORF">HII31_11571</name>
</gene>
<proteinExistence type="predicted"/>
<dbReference type="Proteomes" id="UP000660729">
    <property type="component" value="Unassembled WGS sequence"/>
</dbReference>
<dbReference type="EMBL" id="JABCIY010000240">
    <property type="protein sequence ID" value="KAF7187094.1"/>
    <property type="molecule type" value="Genomic_DNA"/>
</dbReference>
<evidence type="ECO:0000256" key="1">
    <source>
        <dbReference type="ARBA" id="ARBA00004123"/>
    </source>
</evidence>
<dbReference type="Pfam" id="PF11951">
    <property type="entry name" value="Fungal_trans_2"/>
    <property type="match status" value="1"/>
</dbReference>
<evidence type="ECO:0008006" key="5">
    <source>
        <dbReference type="Google" id="ProtNLM"/>
    </source>
</evidence>
<dbReference type="AlphaFoldDB" id="A0A8H6VGC2"/>
<dbReference type="PANTHER" id="PTHR37534:SF2">
    <property type="entry name" value="N-ACETYLTRANSFERASE DOMAIN-CONTAINING PROTEIN"/>
    <property type="match status" value="1"/>
</dbReference>
<name>A0A8H6VGC2_9PEZI</name>
<keyword evidence="2" id="KW-0539">Nucleus</keyword>
<evidence type="ECO:0000256" key="2">
    <source>
        <dbReference type="ARBA" id="ARBA00023242"/>
    </source>
</evidence>
<organism evidence="3 4">
    <name type="scientific">Pseudocercospora fuligena</name>
    <dbReference type="NCBI Taxonomy" id="685502"/>
    <lineage>
        <taxon>Eukaryota</taxon>
        <taxon>Fungi</taxon>
        <taxon>Dikarya</taxon>
        <taxon>Ascomycota</taxon>
        <taxon>Pezizomycotina</taxon>
        <taxon>Dothideomycetes</taxon>
        <taxon>Dothideomycetidae</taxon>
        <taxon>Mycosphaerellales</taxon>
        <taxon>Mycosphaerellaceae</taxon>
        <taxon>Pseudocercospora</taxon>
    </lineage>
</organism>
<dbReference type="CDD" id="cd12148">
    <property type="entry name" value="fungal_TF_MHR"/>
    <property type="match status" value="1"/>
</dbReference>
<dbReference type="GO" id="GO:0005634">
    <property type="term" value="C:nucleus"/>
    <property type="evidence" value="ECO:0007669"/>
    <property type="project" value="UniProtKB-SubCell"/>
</dbReference>
<evidence type="ECO:0000313" key="4">
    <source>
        <dbReference type="Proteomes" id="UP000660729"/>
    </source>
</evidence>
<comment type="caution">
    <text evidence="3">The sequence shown here is derived from an EMBL/GenBank/DDBJ whole genome shotgun (WGS) entry which is preliminary data.</text>
</comment>
<accession>A0A8H6VGC2</accession>
<reference evidence="3" key="1">
    <citation type="submission" date="2020-04" db="EMBL/GenBank/DDBJ databases">
        <title>Draft genome resource of the tomato pathogen Pseudocercospora fuligena.</title>
        <authorList>
            <person name="Zaccaron A."/>
        </authorList>
    </citation>
    <scope>NUCLEOTIDE SEQUENCE</scope>
    <source>
        <strain evidence="3">PF001</strain>
    </source>
</reference>
<dbReference type="PANTHER" id="PTHR37534">
    <property type="entry name" value="TRANSCRIPTIONAL ACTIVATOR PROTEIN UGA3"/>
    <property type="match status" value="1"/>
</dbReference>
<dbReference type="InterPro" id="IPR021858">
    <property type="entry name" value="Fun_TF"/>
</dbReference>